<keyword evidence="4" id="KW-0238">DNA-binding</keyword>
<dbReference type="PANTHER" id="PTHR42932">
    <property type="entry name" value="GENERAL STRESS PROTEIN 20U"/>
    <property type="match status" value="1"/>
</dbReference>
<dbReference type="AlphaFoldDB" id="A0A1M5SU01"/>
<reference evidence="4 5" key="1">
    <citation type="submission" date="2016-11" db="EMBL/GenBank/DDBJ databases">
        <authorList>
            <person name="Jaros S."/>
            <person name="Januszkiewicz K."/>
            <person name="Wedrychowicz H."/>
        </authorList>
    </citation>
    <scope>NUCLEOTIDE SEQUENCE [LARGE SCALE GENOMIC DNA]</scope>
    <source>
        <strain evidence="4 5">GAS242</strain>
    </source>
</reference>
<dbReference type="GO" id="GO:0003677">
    <property type="term" value="F:DNA binding"/>
    <property type="evidence" value="ECO:0007669"/>
    <property type="project" value="UniProtKB-KW"/>
</dbReference>
<comment type="similarity">
    <text evidence="1 2">Belongs to the Dps family.</text>
</comment>
<dbReference type="CDD" id="cd01043">
    <property type="entry name" value="DPS"/>
    <property type="match status" value="1"/>
</dbReference>
<sequence length="199" mass="21537">MPSHKTTSTHVTALPSSAEICASSLGRASAPKGTSVYKTKNDLSENTRTAVAELCNARLADAVDLQTQCKQAHWNIKGPSFIALHELFDRINEQVEEFVDLIAERGVQVGGIVSGTARSVAARSALPEYPNASSGHEHVEALSAALAVFGKNVRAAIEFCGEFGDADSADIFTEISRATDKWLWFVEAHLQSEHRWASR</sequence>
<gene>
    <name evidence="4" type="ORF">SAMN05444169_7341</name>
</gene>
<dbReference type="InterPro" id="IPR002177">
    <property type="entry name" value="DPS_DNA-bd"/>
</dbReference>
<protein>
    <submittedName>
        <fullName evidence="4">Starvation-inducible DNA-binding protein</fullName>
    </submittedName>
</protein>
<dbReference type="EMBL" id="LT670818">
    <property type="protein sequence ID" value="SHH41463.1"/>
    <property type="molecule type" value="Genomic_DNA"/>
</dbReference>
<organism evidence="4 5">
    <name type="scientific">Bradyrhizobium erythrophlei</name>
    <dbReference type="NCBI Taxonomy" id="1437360"/>
    <lineage>
        <taxon>Bacteria</taxon>
        <taxon>Pseudomonadati</taxon>
        <taxon>Pseudomonadota</taxon>
        <taxon>Alphaproteobacteria</taxon>
        <taxon>Hyphomicrobiales</taxon>
        <taxon>Nitrobacteraceae</taxon>
        <taxon>Bradyrhizobium</taxon>
    </lineage>
</organism>
<name>A0A1M5SU01_9BRAD</name>
<dbReference type="GO" id="GO:0008199">
    <property type="term" value="F:ferric iron binding"/>
    <property type="evidence" value="ECO:0007669"/>
    <property type="project" value="InterPro"/>
</dbReference>
<dbReference type="PROSITE" id="PS00818">
    <property type="entry name" value="DPS_1"/>
    <property type="match status" value="1"/>
</dbReference>
<dbReference type="Gene3D" id="1.20.1260.10">
    <property type="match status" value="1"/>
</dbReference>
<dbReference type="InterPro" id="IPR009078">
    <property type="entry name" value="Ferritin-like_SF"/>
</dbReference>
<dbReference type="GO" id="GO:0016722">
    <property type="term" value="F:oxidoreductase activity, acting on metal ions"/>
    <property type="evidence" value="ECO:0007669"/>
    <property type="project" value="InterPro"/>
</dbReference>
<feature type="domain" description="Ferritin/DPS" evidence="3">
    <location>
        <begin position="56"/>
        <end position="191"/>
    </location>
</feature>
<evidence type="ECO:0000313" key="4">
    <source>
        <dbReference type="EMBL" id="SHH41463.1"/>
    </source>
</evidence>
<evidence type="ECO:0000256" key="1">
    <source>
        <dbReference type="ARBA" id="ARBA00009497"/>
    </source>
</evidence>
<dbReference type="InterPro" id="IPR008331">
    <property type="entry name" value="Ferritin_DPS_dom"/>
</dbReference>
<dbReference type="NCBIfam" id="NF006975">
    <property type="entry name" value="PRK09448.1"/>
    <property type="match status" value="1"/>
</dbReference>
<proteinExistence type="inferred from homology"/>
<evidence type="ECO:0000313" key="5">
    <source>
        <dbReference type="Proteomes" id="UP000190675"/>
    </source>
</evidence>
<dbReference type="SUPFAM" id="SSF47240">
    <property type="entry name" value="Ferritin-like"/>
    <property type="match status" value="1"/>
</dbReference>
<evidence type="ECO:0000259" key="3">
    <source>
        <dbReference type="Pfam" id="PF00210"/>
    </source>
</evidence>
<evidence type="ECO:0000256" key="2">
    <source>
        <dbReference type="RuleBase" id="RU003875"/>
    </source>
</evidence>
<dbReference type="Proteomes" id="UP000190675">
    <property type="component" value="Chromosome I"/>
</dbReference>
<dbReference type="PANTHER" id="PTHR42932:SF3">
    <property type="entry name" value="DNA PROTECTION DURING STARVATION PROTEIN"/>
    <property type="match status" value="1"/>
</dbReference>
<dbReference type="PRINTS" id="PR01346">
    <property type="entry name" value="HELNAPAPROT"/>
</dbReference>
<dbReference type="InterPro" id="IPR023188">
    <property type="entry name" value="DPS_DNA-bd_CS"/>
</dbReference>
<dbReference type="InterPro" id="IPR012347">
    <property type="entry name" value="Ferritin-like"/>
</dbReference>
<accession>A0A1M5SU01</accession>
<dbReference type="Pfam" id="PF00210">
    <property type="entry name" value="Ferritin"/>
    <property type="match status" value="1"/>
</dbReference>